<keyword evidence="4" id="KW-0645">Protease</keyword>
<evidence type="ECO:0000313" key="11">
    <source>
        <dbReference type="Proteomes" id="UP000799777"/>
    </source>
</evidence>
<keyword evidence="7" id="KW-0788">Thiol protease</keyword>
<dbReference type="GO" id="GO:0016579">
    <property type="term" value="P:protein deubiquitination"/>
    <property type="evidence" value="ECO:0007669"/>
    <property type="project" value="InterPro"/>
</dbReference>
<dbReference type="PANTHER" id="PTHR24006:SF758">
    <property type="entry name" value="UBIQUITIN CARBOXYL-TERMINAL HYDROLASE 36"/>
    <property type="match status" value="1"/>
</dbReference>
<dbReference type="SUPFAM" id="SSF54001">
    <property type="entry name" value="Cysteine proteinases"/>
    <property type="match status" value="1"/>
</dbReference>
<comment type="caution">
    <text evidence="10">The sequence shown here is derived from an EMBL/GenBank/DDBJ whole genome shotgun (WGS) entry which is preliminary data.</text>
</comment>
<evidence type="ECO:0000256" key="5">
    <source>
        <dbReference type="ARBA" id="ARBA00022786"/>
    </source>
</evidence>
<dbReference type="InterPro" id="IPR028889">
    <property type="entry name" value="USP"/>
</dbReference>
<accession>A0A9P4HF69</accession>
<keyword evidence="6" id="KW-0378">Hydrolase</keyword>
<dbReference type="EC" id="3.4.19.12" evidence="3"/>
<organism evidence="10 11">
    <name type="scientific">Setomelanomma holmii</name>
    <dbReference type="NCBI Taxonomy" id="210430"/>
    <lineage>
        <taxon>Eukaryota</taxon>
        <taxon>Fungi</taxon>
        <taxon>Dikarya</taxon>
        <taxon>Ascomycota</taxon>
        <taxon>Pezizomycotina</taxon>
        <taxon>Dothideomycetes</taxon>
        <taxon>Pleosporomycetidae</taxon>
        <taxon>Pleosporales</taxon>
        <taxon>Pleosporineae</taxon>
        <taxon>Phaeosphaeriaceae</taxon>
        <taxon>Setomelanomma</taxon>
    </lineage>
</organism>
<dbReference type="GO" id="GO:0006508">
    <property type="term" value="P:proteolysis"/>
    <property type="evidence" value="ECO:0007669"/>
    <property type="project" value="UniProtKB-KW"/>
</dbReference>
<dbReference type="PROSITE" id="PS50235">
    <property type="entry name" value="USP_3"/>
    <property type="match status" value="1"/>
</dbReference>
<dbReference type="GO" id="GO:0005829">
    <property type="term" value="C:cytosol"/>
    <property type="evidence" value="ECO:0007669"/>
    <property type="project" value="TreeGrafter"/>
</dbReference>
<evidence type="ECO:0000256" key="2">
    <source>
        <dbReference type="ARBA" id="ARBA00009085"/>
    </source>
</evidence>
<comment type="similarity">
    <text evidence="2">Belongs to the peptidase C19 family.</text>
</comment>
<sequence>MDFNWPDRGDRVNEDSRGIENRLQTCYQISVHQALLHQPPLLRWLMSHYTDDHQCPAAHCVTCYMQFLVEEYWGDDNPADTVIARNNDVGSISQMSYNSGIFARGAQDDARLFYTWLADHFYEDVRGTPRNIMKGNNVLAVLKHGKLNTELSSRRTFYLDTCTACHHINKRATQNEAMINLGVLTTQATLNDALRDTWTDQFGPVDCNGCGQQQAMDRECGKIMHALSYPELLDLTIWQVIPTLPLCYRLNIVLSHHDGVGGGHYVASVRSRAPVNFSAMSDDQLEDFSRAEFLANPQRPDVICPTKAGFQVYMLMYERDDVRRSMPPAPRADGKGKSRLRRELRALIIVVTVAIAKLHHGKDRARNSNDNPSDGEGGANDHRRGPVIMGVSNSALVIDVIVDILKLEKTIARTAMPLTEEIKRWMSTLGGSGKGDL</sequence>
<keyword evidence="11" id="KW-1185">Reference proteome</keyword>
<comment type="catalytic activity">
    <reaction evidence="1">
        <text>Thiol-dependent hydrolysis of ester, thioester, amide, peptide and isopeptide bonds formed by the C-terminal Gly of ubiquitin (a 76-residue protein attached to proteins as an intracellular targeting signal).</text>
        <dbReference type="EC" id="3.4.19.12"/>
    </reaction>
</comment>
<dbReference type="GO" id="GO:0005634">
    <property type="term" value="C:nucleus"/>
    <property type="evidence" value="ECO:0007669"/>
    <property type="project" value="TreeGrafter"/>
</dbReference>
<evidence type="ECO:0000256" key="7">
    <source>
        <dbReference type="ARBA" id="ARBA00022807"/>
    </source>
</evidence>
<evidence type="ECO:0000313" key="10">
    <source>
        <dbReference type="EMBL" id="KAF2033473.1"/>
    </source>
</evidence>
<evidence type="ECO:0000256" key="1">
    <source>
        <dbReference type="ARBA" id="ARBA00000707"/>
    </source>
</evidence>
<evidence type="ECO:0000256" key="3">
    <source>
        <dbReference type="ARBA" id="ARBA00012759"/>
    </source>
</evidence>
<dbReference type="InterPro" id="IPR050164">
    <property type="entry name" value="Peptidase_C19"/>
</dbReference>
<evidence type="ECO:0000256" key="4">
    <source>
        <dbReference type="ARBA" id="ARBA00022670"/>
    </source>
</evidence>
<dbReference type="GO" id="GO:0004843">
    <property type="term" value="F:cysteine-type deubiquitinase activity"/>
    <property type="evidence" value="ECO:0007669"/>
    <property type="project" value="UniProtKB-EC"/>
</dbReference>
<dbReference type="AlphaFoldDB" id="A0A9P4HF69"/>
<dbReference type="OrthoDB" id="3787839at2759"/>
<dbReference type="Proteomes" id="UP000799777">
    <property type="component" value="Unassembled WGS sequence"/>
</dbReference>
<dbReference type="Gene3D" id="3.90.70.10">
    <property type="entry name" value="Cysteine proteinases"/>
    <property type="match status" value="1"/>
</dbReference>
<dbReference type="PANTHER" id="PTHR24006">
    <property type="entry name" value="UBIQUITIN CARBOXYL-TERMINAL HYDROLASE"/>
    <property type="match status" value="1"/>
</dbReference>
<proteinExistence type="inferred from homology"/>
<gene>
    <name evidence="10" type="ORF">EK21DRAFT_86268</name>
</gene>
<evidence type="ECO:0000256" key="8">
    <source>
        <dbReference type="SAM" id="MobiDB-lite"/>
    </source>
</evidence>
<reference evidence="10" key="1">
    <citation type="journal article" date="2020" name="Stud. Mycol.">
        <title>101 Dothideomycetes genomes: a test case for predicting lifestyles and emergence of pathogens.</title>
        <authorList>
            <person name="Haridas S."/>
            <person name="Albert R."/>
            <person name="Binder M."/>
            <person name="Bloem J."/>
            <person name="Labutti K."/>
            <person name="Salamov A."/>
            <person name="Andreopoulos B."/>
            <person name="Baker S."/>
            <person name="Barry K."/>
            <person name="Bills G."/>
            <person name="Bluhm B."/>
            <person name="Cannon C."/>
            <person name="Castanera R."/>
            <person name="Culley D."/>
            <person name="Daum C."/>
            <person name="Ezra D."/>
            <person name="Gonzalez J."/>
            <person name="Henrissat B."/>
            <person name="Kuo A."/>
            <person name="Liang C."/>
            <person name="Lipzen A."/>
            <person name="Lutzoni F."/>
            <person name="Magnuson J."/>
            <person name="Mondo S."/>
            <person name="Nolan M."/>
            <person name="Ohm R."/>
            <person name="Pangilinan J."/>
            <person name="Park H.-J."/>
            <person name="Ramirez L."/>
            <person name="Alfaro M."/>
            <person name="Sun H."/>
            <person name="Tritt A."/>
            <person name="Yoshinaga Y."/>
            <person name="Zwiers L.-H."/>
            <person name="Turgeon B."/>
            <person name="Goodwin S."/>
            <person name="Spatafora J."/>
            <person name="Crous P."/>
            <person name="Grigoriev I."/>
        </authorList>
    </citation>
    <scope>NUCLEOTIDE SEQUENCE</scope>
    <source>
        <strain evidence="10">CBS 110217</strain>
    </source>
</reference>
<feature type="region of interest" description="Disordered" evidence="8">
    <location>
        <begin position="361"/>
        <end position="385"/>
    </location>
</feature>
<dbReference type="Pfam" id="PF00443">
    <property type="entry name" value="UCH"/>
    <property type="match status" value="1"/>
</dbReference>
<dbReference type="InterPro" id="IPR001394">
    <property type="entry name" value="Peptidase_C19_UCH"/>
</dbReference>
<dbReference type="EMBL" id="ML978166">
    <property type="protein sequence ID" value="KAF2033473.1"/>
    <property type="molecule type" value="Genomic_DNA"/>
</dbReference>
<evidence type="ECO:0000259" key="9">
    <source>
        <dbReference type="PROSITE" id="PS50235"/>
    </source>
</evidence>
<feature type="domain" description="USP" evidence="9">
    <location>
        <begin position="17"/>
        <end position="320"/>
    </location>
</feature>
<name>A0A9P4HF69_9PLEO</name>
<keyword evidence="5" id="KW-0833">Ubl conjugation pathway</keyword>
<evidence type="ECO:0000256" key="6">
    <source>
        <dbReference type="ARBA" id="ARBA00022801"/>
    </source>
</evidence>
<dbReference type="InterPro" id="IPR038765">
    <property type="entry name" value="Papain-like_cys_pep_sf"/>
</dbReference>
<protein>
    <recommendedName>
        <fullName evidence="3">ubiquitinyl hydrolase 1</fullName>
        <ecNumber evidence="3">3.4.19.12</ecNumber>
    </recommendedName>
</protein>